<feature type="compositionally biased region" description="Polar residues" evidence="1">
    <location>
        <begin position="1069"/>
        <end position="1092"/>
    </location>
</feature>
<dbReference type="Gene3D" id="3.40.50.300">
    <property type="entry name" value="P-loop containing nucleotide triphosphate hydrolases"/>
    <property type="match status" value="1"/>
</dbReference>
<dbReference type="PANTHER" id="PTHR48187">
    <property type="entry name" value="LD21810P"/>
    <property type="match status" value="1"/>
</dbReference>
<dbReference type="PANTHER" id="PTHR48187:SF2">
    <property type="entry name" value="LD21810P"/>
    <property type="match status" value="1"/>
</dbReference>
<dbReference type="InterPro" id="IPR029058">
    <property type="entry name" value="AB_hydrolase_fold"/>
</dbReference>
<accession>A0A0J6FIH7</accession>
<reference evidence="2 3" key="1">
    <citation type="submission" date="2007-06" db="EMBL/GenBank/DDBJ databases">
        <title>The Genome Sequence of Coccidioides posadasii RMSCC_3488.</title>
        <authorList>
            <consortium name="Coccidioides Genome Resources Consortium"/>
            <consortium name="The Broad Institute Genome Sequencing Platform"/>
            <person name="Henn M.R."/>
            <person name="Sykes S."/>
            <person name="Young S."/>
            <person name="Jaffe D."/>
            <person name="Berlin A."/>
            <person name="Alvarez P."/>
            <person name="Butler J."/>
            <person name="Gnerre S."/>
            <person name="Grabherr M."/>
            <person name="Mauceli E."/>
            <person name="Brockman W."/>
            <person name="Kodira C."/>
            <person name="Alvarado L."/>
            <person name="Zeng Q."/>
            <person name="Crawford M."/>
            <person name="Antoine C."/>
            <person name="Devon K."/>
            <person name="Galgiani J."/>
            <person name="Orsborn K."/>
            <person name="Lewis M.L."/>
            <person name="Nusbaum C."/>
            <person name="Galagan J."/>
            <person name="Birren B."/>
        </authorList>
    </citation>
    <scope>NUCLEOTIDE SEQUENCE [LARGE SCALE GENOMIC DNA]</scope>
    <source>
        <strain evidence="2 3">RMSCC 3488</strain>
    </source>
</reference>
<feature type="region of interest" description="Disordered" evidence="1">
    <location>
        <begin position="1389"/>
        <end position="1428"/>
    </location>
</feature>
<feature type="compositionally biased region" description="Polar residues" evidence="1">
    <location>
        <begin position="931"/>
        <end position="947"/>
    </location>
</feature>
<protein>
    <submittedName>
        <fullName evidence="2">LipA and NB-ARC domain-containing protein</fullName>
    </submittedName>
</protein>
<feature type="compositionally biased region" description="Polar residues" evidence="1">
    <location>
        <begin position="861"/>
        <end position="880"/>
    </location>
</feature>
<feature type="region of interest" description="Disordered" evidence="1">
    <location>
        <begin position="861"/>
        <end position="886"/>
    </location>
</feature>
<feature type="region of interest" description="Disordered" evidence="1">
    <location>
        <begin position="1239"/>
        <end position="1273"/>
    </location>
</feature>
<gene>
    <name evidence="2" type="ORF">CPAG_09294</name>
</gene>
<evidence type="ECO:0000256" key="1">
    <source>
        <dbReference type="SAM" id="MobiDB-lite"/>
    </source>
</evidence>
<dbReference type="VEuPathDB" id="FungiDB:CPAG_09294"/>
<dbReference type="Gene3D" id="3.40.50.1820">
    <property type="entry name" value="alpha/beta hydrolase"/>
    <property type="match status" value="1"/>
</dbReference>
<evidence type="ECO:0000313" key="2">
    <source>
        <dbReference type="EMBL" id="KMM73006.1"/>
    </source>
</evidence>
<feature type="region of interest" description="Disordered" evidence="1">
    <location>
        <begin position="931"/>
        <end position="962"/>
    </location>
</feature>
<feature type="region of interest" description="Disordered" evidence="1">
    <location>
        <begin position="1069"/>
        <end position="1183"/>
    </location>
</feature>
<feature type="compositionally biased region" description="Basic and acidic residues" evidence="1">
    <location>
        <begin position="1243"/>
        <end position="1258"/>
    </location>
</feature>
<proteinExistence type="predicted"/>
<dbReference type="EMBL" id="DS268114">
    <property type="protein sequence ID" value="KMM73006.1"/>
    <property type="molecule type" value="Genomic_DNA"/>
</dbReference>
<sequence length="1428" mass="159203">MGSTHRERPRVKEFGLSEVYTSQDPQVDVVFVHGLNGSAYATWATKKSDIFWPADLLPRTLPSQQLRILTYGYDANVSAFMDGTSKDKIHNHAEHLAAHLFANRNLNGAVDRPIVFICHSLGGLVVKKCLTFCSRVRHEHIQHLRSTYVSTYGILFLGTPHNGSDVAKFGSLLQSICGAVLPKKLFDTSPQLIQSLKTDNEHLQIINRDFVQIIDRFRIYFFHESKPMDLKSTRAFIVDEASAAPLMDGVERMGIEADHGSMCRFEDRNSPGYEAVSEAVFRYSRDAPKIIPARWAQEYRERAIERQEEARRLYGLNDPLGGSLISLQTEKFDSLANSVSTLLPNPPSEIGEIPQSQDPEKDPFIRVVPPGFHPNSTFFGMEKEMNELHNRLYKAKKRATGTASVLLYAVPGAGKSHLARQYMYTYQSLYPGGIFWIDCRTRESRYNGIWQIAQMVDELTGEKESHDPNWGSTGVYVDSVRKWLGSRENWLLIFDGISFEHSKDIDEFKNVLPYAKETAIIYTSVDRSLSKKQRLLEPYGLEVKRLAVSDACKLLYKDLGIKHPTSRQEKKAIDLVNYYQCLPLAIHAIGHRLRASGKALEKYKFGSHLTDEKLAEPFRDIMKDLAEYQHVEALNLIKILSFFGHHIPVGMLNLGRKALNAYSVEIRTSDRGGSNQRHIDNTFTTLMRYGLIERTLYLYSLNDNLGDSGTLVYSQMSSDADDSHASDNDNFSTASRSTIETVKIHTVVQKFCRDELTDQGESHYYWWLALATALFCLSYDNAKAQMRATRGSGLARDYREYLTHARRLISHFPTKFTGVAMSLRNLHATLKKLESDMQDEIENRSPGSSQESFRNQKSIFDRTSSMSSVPDTPDSHTSASAWPEGFEEVKSESPVDIYFPHQIVPSTTDPSLHIPIIAEEVENPREIEDGSYTSGLSRVPSQNTEIPQLTIDEGEEGDEEGWQKVEKRQRGWISALGRLRRVKGKRNLGDFRPRATVSVTEAHAKAEGAILPKPSIRSIEGRSDAESSLAAVHHSSPPPTRGGGIKPANRAPSQKDNSKTYAYVLANQPNTSFARRSAPSLSNQQPPSTSYSPELAQGRLETRRESMPTSGQMDRPFDALSQSTHSDPGMPVSFRKSPNPNVRHQFSGSAAHSRNSSRSTDPPDNHGYTPLDPYDSQRVLGPSPMPLPYQRDIAITYGPQYPALSNLSRAAAPPSPLASPPYMNRPNFPMGYLPAGYSSQPMSRDHSAQSEHSLRTEPARFPPNFSPAPNPSPFGCRDRAQMPFVDTRRVQHIMFGPGESGADSSTNSPVSFEAPGMSRGPSGPGLMVNSGDGVSRSLVEFSRVPNTQHIQFGETNPVNVEAARRRARAPYPSHNLIPTGSDDAQLQMLLSGSGGPGFNGPHQGGQRQRSGSSPVSRHDLNGFGVQFQ</sequence>
<reference evidence="3" key="3">
    <citation type="journal article" date="2010" name="Genome Res.">
        <title>Population genomic sequencing of Coccidioides fungi reveals recent hybridization and transposon control.</title>
        <authorList>
            <person name="Neafsey D.E."/>
            <person name="Barker B.M."/>
            <person name="Sharpton T.J."/>
            <person name="Stajich J.E."/>
            <person name="Park D.J."/>
            <person name="Whiston E."/>
            <person name="Hung C.-Y."/>
            <person name="McMahan C."/>
            <person name="White J."/>
            <person name="Sykes S."/>
            <person name="Heiman D."/>
            <person name="Young S."/>
            <person name="Zeng Q."/>
            <person name="Abouelleil A."/>
            <person name="Aftuck L."/>
            <person name="Bessette D."/>
            <person name="Brown A."/>
            <person name="FitzGerald M."/>
            <person name="Lui A."/>
            <person name="Macdonald J.P."/>
            <person name="Priest M."/>
            <person name="Orbach M.J."/>
            <person name="Galgiani J.N."/>
            <person name="Kirkland T.N."/>
            <person name="Cole G.T."/>
            <person name="Birren B.W."/>
            <person name="Henn M.R."/>
            <person name="Taylor J.W."/>
            <person name="Rounsley S.D."/>
        </authorList>
    </citation>
    <scope>NUCLEOTIDE SEQUENCE [LARGE SCALE GENOMIC DNA]</scope>
    <source>
        <strain evidence="3">RMSCC 3488</strain>
    </source>
</reference>
<reference evidence="3" key="2">
    <citation type="journal article" date="2009" name="Genome Res.">
        <title>Comparative genomic analyses of the human fungal pathogens Coccidioides and their relatives.</title>
        <authorList>
            <person name="Sharpton T.J."/>
            <person name="Stajich J.E."/>
            <person name="Rounsley S.D."/>
            <person name="Gardner M.J."/>
            <person name="Wortman J.R."/>
            <person name="Jordar V.S."/>
            <person name="Maiti R."/>
            <person name="Kodira C.D."/>
            <person name="Neafsey D.E."/>
            <person name="Zeng Q."/>
            <person name="Hung C.-Y."/>
            <person name="McMahan C."/>
            <person name="Muszewska A."/>
            <person name="Grynberg M."/>
            <person name="Mandel M.A."/>
            <person name="Kellner E.M."/>
            <person name="Barker B.M."/>
            <person name="Galgiani J.N."/>
            <person name="Orbach M.J."/>
            <person name="Kirkland T.N."/>
            <person name="Cole G.T."/>
            <person name="Henn M.R."/>
            <person name="Birren B.W."/>
            <person name="Taylor J.W."/>
        </authorList>
    </citation>
    <scope>NUCLEOTIDE SEQUENCE [LARGE SCALE GENOMIC DNA]</scope>
    <source>
        <strain evidence="3">RMSCC 3488</strain>
    </source>
</reference>
<dbReference type="SUPFAM" id="SSF53474">
    <property type="entry name" value="alpha/beta-Hydrolases"/>
    <property type="match status" value="1"/>
</dbReference>
<dbReference type="OrthoDB" id="5086500at2759"/>
<feature type="compositionally biased region" description="Polar residues" evidence="1">
    <location>
        <begin position="1136"/>
        <end position="1162"/>
    </location>
</feature>
<feature type="compositionally biased region" description="Pro residues" evidence="1">
    <location>
        <begin position="1260"/>
        <end position="1272"/>
    </location>
</feature>
<name>A0A0J6FIH7_COCPO</name>
<feature type="region of interest" description="Disordered" evidence="1">
    <location>
        <begin position="1012"/>
        <end position="1056"/>
    </location>
</feature>
<evidence type="ECO:0000313" key="3">
    <source>
        <dbReference type="Proteomes" id="UP000054567"/>
    </source>
</evidence>
<dbReference type="Proteomes" id="UP000054567">
    <property type="component" value="Unassembled WGS sequence"/>
</dbReference>
<dbReference type="SUPFAM" id="SSF52540">
    <property type="entry name" value="P-loop containing nucleoside triphosphate hydrolases"/>
    <property type="match status" value="1"/>
</dbReference>
<organism evidence="2 3">
    <name type="scientific">Coccidioides posadasii RMSCC 3488</name>
    <dbReference type="NCBI Taxonomy" id="454284"/>
    <lineage>
        <taxon>Eukaryota</taxon>
        <taxon>Fungi</taxon>
        <taxon>Dikarya</taxon>
        <taxon>Ascomycota</taxon>
        <taxon>Pezizomycotina</taxon>
        <taxon>Eurotiomycetes</taxon>
        <taxon>Eurotiomycetidae</taxon>
        <taxon>Onygenales</taxon>
        <taxon>Onygenaceae</taxon>
        <taxon>Coccidioides</taxon>
    </lineage>
</organism>
<dbReference type="InterPro" id="IPR027417">
    <property type="entry name" value="P-loop_NTPase"/>
</dbReference>